<accession>A0ACC2QQX1</accession>
<organism evidence="1 2">
    <name type="scientific">Mythimna loreyi</name>
    <dbReference type="NCBI Taxonomy" id="667449"/>
    <lineage>
        <taxon>Eukaryota</taxon>
        <taxon>Metazoa</taxon>
        <taxon>Ecdysozoa</taxon>
        <taxon>Arthropoda</taxon>
        <taxon>Hexapoda</taxon>
        <taxon>Insecta</taxon>
        <taxon>Pterygota</taxon>
        <taxon>Neoptera</taxon>
        <taxon>Endopterygota</taxon>
        <taxon>Lepidoptera</taxon>
        <taxon>Glossata</taxon>
        <taxon>Ditrysia</taxon>
        <taxon>Noctuoidea</taxon>
        <taxon>Noctuidae</taxon>
        <taxon>Noctuinae</taxon>
        <taxon>Hadenini</taxon>
        <taxon>Mythimna</taxon>
    </lineage>
</organism>
<protein>
    <submittedName>
        <fullName evidence="1">Uncharacterized protein</fullName>
    </submittedName>
</protein>
<dbReference type="EMBL" id="CM056779">
    <property type="protein sequence ID" value="KAJ8719724.1"/>
    <property type="molecule type" value="Genomic_DNA"/>
</dbReference>
<keyword evidence="2" id="KW-1185">Reference proteome</keyword>
<name>A0ACC2QQX1_9NEOP</name>
<reference evidence="1" key="1">
    <citation type="submission" date="2023-03" db="EMBL/GenBank/DDBJ databases">
        <title>Chromosome-level genomes of two armyworms, Mythimna separata and Mythimna loreyi, provide insights into the biosynthesis and reception of sex pheromones.</title>
        <authorList>
            <person name="Zhao H."/>
        </authorList>
    </citation>
    <scope>NUCLEOTIDE SEQUENCE</scope>
    <source>
        <strain evidence="1">BeijingLab</strain>
    </source>
</reference>
<proteinExistence type="predicted"/>
<evidence type="ECO:0000313" key="2">
    <source>
        <dbReference type="Proteomes" id="UP001231649"/>
    </source>
</evidence>
<gene>
    <name evidence="1" type="ORF">PYW08_011899</name>
</gene>
<sequence length="334" mass="37497">MTIRWGIVSAGKICSDFVNAVNSYPNKGDQEIVAVAARDKKKADEFAKIHNIKKTFGSYEEMAKSGGIDVVYIGALNPYHYVLAQLYLSNGKHVLCEKPLCMNTQQAESLIELAKKKKLFLMEAVWSRFSPAYIEMEKQIANGEIGEVKFLEANLGFFSESDRVNKKEYGGSAVLDVGVYVLQLAQFIFKEQPIKIDIVGNVNEDGVDYTETIILEYNGGKRAVLNTHTQLQLINKATVYGTKSRITLKPPFHFPHKIICSDGLVKEFKLHQSKIPYNFENSAGLVYEAMEVARCIREGLTESPRMTLAESLSLAILETTVREKLGVRFNCDIY</sequence>
<evidence type="ECO:0000313" key="1">
    <source>
        <dbReference type="EMBL" id="KAJ8719724.1"/>
    </source>
</evidence>
<dbReference type="Proteomes" id="UP001231649">
    <property type="component" value="Chromosome 3"/>
</dbReference>
<comment type="caution">
    <text evidence="1">The sequence shown here is derived from an EMBL/GenBank/DDBJ whole genome shotgun (WGS) entry which is preliminary data.</text>
</comment>